<proteinExistence type="predicted"/>
<accession>A0A504Z103</accession>
<evidence type="ECO:0000313" key="1">
    <source>
        <dbReference type="EMBL" id="TPP66375.1"/>
    </source>
</evidence>
<reference evidence="1 2" key="1">
    <citation type="submission" date="2019-04" db="EMBL/GenBank/DDBJ databases">
        <title>Annotation for the trematode Fasciola gigantica.</title>
        <authorList>
            <person name="Choi Y.-J."/>
        </authorList>
    </citation>
    <scope>NUCLEOTIDE SEQUENCE [LARGE SCALE GENOMIC DNA]</scope>
    <source>
        <strain evidence="1">Uganda_cow_1</strain>
    </source>
</reference>
<feature type="non-terminal residue" evidence="1">
    <location>
        <position position="1"/>
    </location>
</feature>
<organism evidence="1 2">
    <name type="scientific">Fasciola gigantica</name>
    <name type="common">Giant liver fluke</name>
    <dbReference type="NCBI Taxonomy" id="46835"/>
    <lineage>
        <taxon>Eukaryota</taxon>
        <taxon>Metazoa</taxon>
        <taxon>Spiralia</taxon>
        <taxon>Lophotrochozoa</taxon>
        <taxon>Platyhelminthes</taxon>
        <taxon>Trematoda</taxon>
        <taxon>Digenea</taxon>
        <taxon>Plagiorchiida</taxon>
        <taxon>Echinostomata</taxon>
        <taxon>Echinostomatoidea</taxon>
        <taxon>Fasciolidae</taxon>
        <taxon>Fasciola</taxon>
    </lineage>
</organism>
<protein>
    <submittedName>
        <fullName evidence="1">Uncharacterized protein</fullName>
    </submittedName>
</protein>
<keyword evidence="2" id="KW-1185">Reference proteome</keyword>
<dbReference type="EMBL" id="SUNJ01001961">
    <property type="protein sequence ID" value="TPP66375.1"/>
    <property type="molecule type" value="Genomic_DNA"/>
</dbReference>
<gene>
    <name evidence="1" type="ORF">FGIG_06554</name>
</gene>
<comment type="caution">
    <text evidence="1">The sequence shown here is derived from an EMBL/GenBank/DDBJ whole genome shotgun (WGS) entry which is preliminary data.</text>
</comment>
<dbReference type="Proteomes" id="UP000316759">
    <property type="component" value="Unassembled WGS sequence"/>
</dbReference>
<dbReference type="AlphaFoldDB" id="A0A504Z103"/>
<name>A0A504Z103_FASGI</name>
<evidence type="ECO:0000313" key="2">
    <source>
        <dbReference type="Proteomes" id="UP000316759"/>
    </source>
</evidence>
<sequence>FPLTIPGVIRGRPVGVLVETGFTCSNVRPEIVRDCRSTAIPKVALVAANGARLSAQGKVHLDLKLCGRNITQELIVAPIFLGCDSRYRFPVGPRSHCGSGYEETFLRSG</sequence>